<dbReference type="InterPro" id="IPR051906">
    <property type="entry name" value="TolC-like"/>
</dbReference>
<dbReference type="Pfam" id="PF02321">
    <property type="entry name" value="OEP"/>
    <property type="match status" value="2"/>
</dbReference>
<dbReference type="GO" id="GO:1990281">
    <property type="term" value="C:efflux pump complex"/>
    <property type="evidence" value="ECO:0007669"/>
    <property type="project" value="TreeGrafter"/>
</dbReference>
<protein>
    <recommendedName>
        <fullName evidence="10">Outer membrane efflux protein</fullName>
    </recommendedName>
</protein>
<dbReference type="InterPro" id="IPR003423">
    <property type="entry name" value="OMP_efflux"/>
</dbReference>
<evidence type="ECO:0000256" key="2">
    <source>
        <dbReference type="ARBA" id="ARBA00007613"/>
    </source>
</evidence>
<keyword evidence="4" id="KW-1134">Transmembrane beta strand</keyword>
<dbReference type="EMBL" id="PNIN01000064">
    <property type="protein sequence ID" value="PMP69709.1"/>
    <property type="molecule type" value="Genomic_DNA"/>
</dbReference>
<evidence type="ECO:0000256" key="1">
    <source>
        <dbReference type="ARBA" id="ARBA00004442"/>
    </source>
</evidence>
<evidence type="ECO:0000256" key="3">
    <source>
        <dbReference type="ARBA" id="ARBA00022448"/>
    </source>
</evidence>
<organism evidence="8 9">
    <name type="scientific">Calditerrivibrio nitroreducens</name>
    <dbReference type="NCBI Taxonomy" id="477976"/>
    <lineage>
        <taxon>Bacteria</taxon>
        <taxon>Pseudomonadati</taxon>
        <taxon>Deferribacterota</taxon>
        <taxon>Deferribacteres</taxon>
        <taxon>Deferribacterales</taxon>
        <taxon>Calditerrivibrionaceae</taxon>
    </lineage>
</organism>
<comment type="similarity">
    <text evidence="2">Belongs to the outer membrane factor (OMF) (TC 1.B.17) family.</text>
</comment>
<name>A0A2J6WH95_9BACT</name>
<sequence length="412" mass="47643">MKKVIVLIFILFFKIAFALSVEEAVEKGLKNFPDIAISNREVDVQKFDIDSARGDFMPKLLFSSSYSHINPDDSPNMRTFNNELRLTYNLFSGFYSMNKLDISRFNLKVKETALYSTRNLVAKNIKSAYYDALMYKKIYLFYDDLYKSAVKTYEFTKTKFEAGRALSIDVLKSLTDVKKYESKKIEQKSNLLNSLTILSYYTEEVYDINTELTSDFYELDLKERDYYLSKFIEKNPELAGYESKIKSSEAQLKQSKSSFMPTVDLFGAISREDAKKGGMESDTNSSSFGVSLSWNLFNGFKDKNDYEKQKLIYYNTLDQKRKFVNDSKRDIAVYYNKLLSAKENLVYLKELVKVAEQNFTLTSEAYELGRANLIELLKAKDELTSAKIDLINLFNSITQSYLNLEYITGGNI</sequence>
<gene>
    <name evidence="8" type="ORF">C0187_06430</name>
</gene>
<evidence type="ECO:0000313" key="8">
    <source>
        <dbReference type="EMBL" id="PMP69709.1"/>
    </source>
</evidence>
<keyword evidence="3" id="KW-0813">Transport</keyword>
<proteinExistence type="inferred from homology"/>
<evidence type="ECO:0000256" key="7">
    <source>
        <dbReference type="ARBA" id="ARBA00023237"/>
    </source>
</evidence>
<comment type="caution">
    <text evidence="8">The sequence shown here is derived from an EMBL/GenBank/DDBJ whole genome shotgun (WGS) entry which is preliminary data.</text>
</comment>
<keyword evidence="5" id="KW-0812">Transmembrane</keyword>
<dbReference type="SUPFAM" id="SSF56954">
    <property type="entry name" value="Outer membrane efflux proteins (OEP)"/>
    <property type="match status" value="1"/>
</dbReference>
<dbReference type="PANTHER" id="PTHR30026:SF20">
    <property type="entry name" value="OUTER MEMBRANE PROTEIN TOLC"/>
    <property type="match status" value="1"/>
</dbReference>
<accession>A0A2J6WH95</accession>
<dbReference type="Gene3D" id="1.20.1600.10">
    <property type="entry name" value="Outer membrane efflux proteins (OEP)"/>
    <property type="match status" value="1"/>
</dbReference>
<evidence type="ECO:0008006" key="10">
    <source>
        <dbReference type="Google" id="ProtNLM"/>
    </source>
</evidence>
<dbReference type="GO" id="GO:0015288">
    <property type="term" value="F:porin activity"/>
    <property type="evidence" value="ECO:0007669"/>
    <property type="project" value="TreeGrafter"/>
</dbReference>
<dbReference type="PANTHER" id="PTHR30026">
    <property type="entry name" value="OUTER MEMBRANE PROTEIN TOLC"/>
    <property type="match status" value="1"/>
</dbReference>
<comment type="subcellular location">
    <subcellularLocation>
        <location evidence="1">Cell outer membrane</location>
    </subcellularLocation>
</comment>
<reference evidence="8 9" key="1">
    <citation type="submission" date="2018-01" db="EMBL/GenBank/DDBJ databases">
        <title>Metagenomic assembled genomes from two thermal pools in the Uzon Caldera, Kamchatka, Russia.</title>
        <authorList>
            <person name="Wilkins L."/>
            <person name="Ettinger C."/>
        </authorList>
    </citation>
    <scope>NUCLEOTIDE SEQUENCE [LARGE SCALE GENOMIC DNA]</scope>
    <source>
        <strain evidence="8">ZAV-05</strain>
    </source>
</reference>
<dbReference type="AlphaFoldDB" id="A0A2J6WH95"/>
<keyword evidence="7" id="KW-0998">Cell outer membrane</keyword>
<evidence type="ECO:0000256" key="6">
    <source>
        <dbReference type="ARBA" id="ARBA00023136"/>
    </source>
</evidence>
<evidence type="ECO:0000256" key="4">
    <source>
        <dbReference type="ARBA" id="ARBA00022452"/>
    </source>
</evidence>
<dbReference type="GO" id="GO:0009279">
    <property type="term" value="C:cell outer membrane"/>
    <property type="evidence" value="ECO:0007669"/>
    <property type="project" value="UniProtKB-SubCell"/>
</dbReference>
<keyword evidence="6" id="KW-0472">Membrane</keyword>
<dbReference type="Proteomes" id="UP000242881">
    <property type="component" value="Unassembled WGS sequence"/>
</dbReference>
<evidence type="ECO:0000256" key="5">
    <source>
        <dbReference type="ARBA" id="ARBA00022692"/>
    </source>
</evidence>
<dbReference type="GO" id="GO:0015562">
    <property type="term" value="F:efflux transmembrane transporter activity"/>
    <property type="evidence" value="ECO:0007669"/>
    <property type="project" value="InterPro"/>
</dbReference>
<evidence type="ECO:0000313" key="9">
    <source>
        <dbReference type="Proteomes" id="UP000242881"/>
    </source>
</evidence>